<name>A0ABM9AZA7_9BACT</name>
<dbReference type="PANTHER" id="PTHR30344:SF1">
    <property type="entry name" value="6-PHOSPHOGLUCONOLACTONASE"/>
    <property type="match status" value="1"/>
</dbReference>
<dbReference type="InterPro" id="IPR015943">
    <property type="entry name" value="WD40/YVTN_repeat-like_dom_sf"/>
</dbReference>
<dbReference type="EMBL" id="CAKLPZ010000001">
    <property type="protein sequence ID" value="CAH0999675.1"/>
    <property type="molecule type" value="Genomic_DNA"/>
</dbReference>
<dbReference type="Gene3D" id="2.130.10.10">
    <property type="entry name" value="YVTN repeat-like/Quinoprotein amine dehydrogenase"/>
    <property type="match status" value="1"/>
</dbReference>
<evidence type="ECO:0000256" key="2">
    <source>
        <dbReference type="ARBA" id="ARBA00022526"/>
    </source>
</evidence>
<dbReference type="InterPro" id="IPR050282">
    <property type="entry name" value="Cycloisomerase_2"/>
</dbReference>
<evidence type="ECO:0000313" key="4">
    <source>
        <dbReference type="Proteomes" id="UP000837803"/>
    </source>
</evidence>
<comment type="caution">
    <text evidence="3">The sequence shown here is derived from an EMBL/GenBank/DDBJ whole genome shotgun (WGS) entry which is preliminary data.</text>
</comment>
<dbReference type="SUPFAM" id="SSF51004">
    <property type="entry name" value="C-terminal (heme d1) domain of cytochrome cd1-nitrite reductase"/>
    <property type="match status" value="1"/>
</dbReference>
<keyword evidence="2" id="KW-0119">Carbohydrate metabolism</keyword>
<dbReference type="Pfam" id="PF10282">
    <property type="entry name" value="Lactonase"/>
    <property type="match status" value="1"/>
</dbReference>
<keyword evidence="4" id="KW-1185">Reference proteome</keyword>
<proteinExistence type="inferred from homology"/>
<organism evidence="3 4">
    <name type="scientific">Neolewinella maritima</name>
    <dbReference type="NCBI Taxonomy" id="1383882"/>
    <lineage>
        <taxon>Bacteria</taxon>
        <taxon>Pseudomonadati</taxon>
        <taxon>Bacteroidota</taxon>
        <taxon>Saprospiria</taxon>
        <taxon>Saprospirales</taxon>
        <taxon>Lewinellaceae</taxon>
        <taxon>Neolewinella</taxon>
    </lineage>
</organism>
<sequence length="351" mass="38280">MVLLVGAYTIDMNENAPGKARGISAYDFSPTTGQLSFRGYVPTTNPSYLWVDDARKMVYAVRECPHSADPAVVAFRVARQADRRITFTPAGESLLHGDHPCHLVGIDDTLIVSSYSSGTVDVFAKSPEGTPGELLQHIALRLAGTNEQPHAHCAAYDPRRQRVYICDLGGDRLRVFARQAGGQLTVLPDHGINFQDGAGPRHIALHPGGEFAVVVCELRGVCVLIDLREDRPRIIQEALYLPERVVDQASGAAVRMDASGKHVYVSDRNFSVVTAMRLDVRAGSLTVRDTYPSGGQRPRDISVTPDGQWLLTGNLKDHSIGVFRRGTGGGLQLHHVVKKVPSPTCLKWMTL</sequence>
<gene>
    <name evidence="3" type="primary">pgl_2</name>
    <name evidence="3" type="ORF">LEM8419_00975</name>
</gene>
<reference evidence="3" key="1">
    <citation type="submission" date="2021-12" db="EMBL/GenBank/DDBJ databases">
        <authorList>
            <person name="Rodrigo-Torres L."/>
            <person name="Arahal R. D."/>
            <person name="Lucena T."/>
        </authorList>
    </citation>
    <scope>NUCLEOTIDE SEQUENCE</scope>
    <source>
        <strain evidence="3">CECT 8419</strain>
    </source>
</reference>
<protein>
    <submittedName>
        <fullName evidence="3">6-phosphogluconolactonase</fullName>
        <ecNumber evidence="3">3.1.1.31</ecNumber>
    </submittedName>
</protein>
<evidence type="ECO:0000256" key="1">
    <source>
        <dbReference type="ARBA" id="ARBA00005564"/>
    </source>
</evidence>
<evidence type="ECO:0000313" key="3">
    <source>
        <dbReference type="EMBL" id="CAH0999675.1"/>
    </source>
</evidence>
<keyword evidence="2" id="KW-0313">Glucose metabolism</keyword>
<dbReference type="Proteomes" id="UP000837803">
    <property type="component" value="Unassembled WGS sequence"/>
</dbReference>
<dbReference type="PANTHER" id="PTHR30344">
    <property type="entry name" value="6-PHOSPHOGLUCONOLACTONASE-RELATED"/>
    <property type="match status" value="1"/>
</dbReference>
<dbReference type="EC" id="3.1.1.31" evidence="3"/>
<dbReference type="RefSeq" id="WP_238749884.1">
    <property type="nucleotide sequence ID" value="NZ_CAKLPZ010000001.1"/>
</dbReference>
<comment type="similarity">
    <text evidence="1">Belongs to the cycloisomerase 2 family.</text>
</comment>
<dbReference type="InterPro" id="IPR019405">
    <property type="entry name" value="Lactonase_7-beta_prop"/>
</dbReference>
<keyword evidence="3" id="KW-0378">Hydrolase</keyword>
<accession>A0ABM9AZA7</accession>
<dbReference type="InterPro" id="IPR011048">
    <property type="entry name" value="Haem_d1_sf"/>
</dbReference>
<dbReference type="GO" id="GO:0017057">
    <property type="term" value="F:6-phosphogluconolactonase activity"/>
    <property type="evidence" value="ECO:0007669"/>
    <property type="project" value="UniProtKB-EC"/>
</dbReference>